<gene>
    <name evidence="1" type="ORF">ERS007661_01552</name>
</gene>
<reference evidence="1 2" key="1">
    <citation type="submission" date="2015-03" db="EMBL/GenBank/DDBJ databases">
        <authorList>
            <consortium name="Pathogen Informatics"/>
        </authorList>
    </citation>
    <scope>NUCLEOTIDE SEQUENCE [LARGE SCALE GENOMIC DNA]</scope>
    <source>
        <strain evidence="1 2">D00501624</strain>
    </source>
</reference>
<accession>A0A655E653</accession>
<dbReference type="Proteomes" id="UP000039217">
    <property type="component" value="Unassembled WGS sequence"/>
</dbReference>
<sequence length="87" mass="8984">MDSAPTPTLRTISMPGVSAGTMNSDIFSYVRASGLVTAMTIKNDACLALVENHFSPLMIQSPFPAASRVAAVTNSPGSEPPCGSVIE</sequence>
<dbReference type="AlphaFoldDB" id="A0A655E653"/>
<name>A0A655E653_MYCTX</name>
<organism evidence="1 2">
    <name type="scientific">Mycobacterium tuberculosis</name>
    <dbReference type="NCBI Taxonomy" id="1773"/>
    <lineage>
        <taxon>Bacteria</taxon>
        <taxon>Bacillati</taxon>
        <taxon>Actinomycetota</taxon>
        <taxon>Actinomycetes</taxon>
        <taxon>Mycobacteriales</taxon>
        <taxon>Mycobacteriaceae</taxon>
        <taxon>Mycobacterium</taxon>
        <taxon>Mycobacterium tuberculosis complex</taxon>
    </lineage>
</organism>
<evidence type="ECO:0000313" key="1">
    <source>
        <dbReference type="EMBL" id="CNV04272.1"/>
    </source>
</evidence>
<proteinExistence type="predicted"/>
<evidence type="ECO:0000313" key="2">
    <source>
        <dbReference type="Proteomes" id="UP000039217"/>
    </source>
</evidence>
<dbReference type="EMBL" id="CQQC01000444">
    <property type="protein sequence ID" value="CNV04272.1"/>
    <property type="molecule type" value="Genomic_DNA"/>
</dbReference>
<protein>
    <submittedName>
        <fullName evidence="1">Uncharacterized protein</fullName>
    </submittedName>
</protein>